<keyword evidence="6" id="KW-1185">Reference proteome</keyword>
<keyword evidence="1 2" id="KW-0175">Coiled coil</keyword>
<evidence type="ECO:0000256" key="1">
    <source>
        <dbReference type="ARBA" id="ARBA00023054"/>
    </source>
</evidence>
<proteinExistence type="predicted"/>
<protein>
    <recommendedName>
        <fullName evidence="4">MATH domain-containing protein</fullName>
    </recommendedName>
</protein>
<dbReference type="SUPFAM" id="SSF49599">
    <property type="entry name" value="TRAF domain-like"/>
    <property type="match status" value="1"/>
</dbReference>
<dbReference type="CDD" id="cd00121">
    <property type="entry name" value="MATH"/>
    <property type="match status" value="1"/>
</dbReference>
<feature type="domain" description="MATH" evidence="4">
    <location>
        <begin position="14"/>
        <end position="137"/>
    </location>
</feature>
<evidence type="ECO:0000256" key="2">
    <source>
        <dbReference type="SAM" id="Coils"/>
    </source>
</evidence>
<dbReference type="Pfam" id="PF22486">
    <property type="entry name" value="MATH_2"/>
    <property type="match status" value="1"/>
</dbReference>
<sequence length="385" mass="44073">MENQQGNKGDAVNFDKYTWKIENFSKQNATNLRSKSFKIYGFKWKMHVQPLRRDVDHFSVCLAVADSLPPYGWSRNTYFKLVLINQIDPNKSIIKETQQKFNGGHRSWGSFFVNLKDFYDPKQGYLLKNTCIIEAHVCAPDVVPKIQPSTNNILPTIPESNHQVEQQQSTQPTPHDEDHQTTPEYSEEITDTPTSSLISMSSSQNNAELDEVHCSDLTLRDLIDVTSFEANEAAFVPLLEEACTWHPQLISSQSDRTRWFKLWAFTSLGQVLYFLKTKRVKDMDEDGCKYLEGLWDELVKSSGFDLSWLEPYVQSALSAKNNVAKADDVEKATQKMIDLDIKVKKLKGDLAVAEMEHELARRELVEITSSFHDLDLNAALDYAMF</sequence>
<comment type="caution">
    <text evidence="5">The sequence shown here is derived from an EMBL/GenBank/DDBJ whole genome shotgun (WGS) entry which is preliminary data.</text>
</comment>
<dbReference type="Gene3D" id="2.60.210.10">
    <property type="entry name" value="Apoptosis, Tumor Necrosis Factor Receptor Associated Protein 2, Chain A"/>
    <property type="match status" value="1"/>
</dbReference>
<dbReference type="Proteomes" id="UP001293593">
    <property type="component" value="Unassembled WGS sequence"/>
</dbReference>
<evidence type="ECO:0000256" key="3">
    <source>
        <dbReference type="SAM" id="MobiDB-lite"/>
    </source>
</evidence>
<gene>
    <name evidence="5" type="ORF">QN277_013222</name>
</gene>
<evidence type="ECO:0000259" key="4">
    <source>
        <dbReference type="PROSITE" id="PS50144"/>
    </source>
</evidence>
<evidence type="ECO:0000313" key="6">
    <source>
        <dbReference type="Proteomes" id="UP001293593"/>
    </source>
</evidence>
<accession>A0AAE1N2T9</accession>
<dbReference type="PANTHER" id="PTHR46236">
    <property type="entry name" value="TRAF-LIKE SUPERFAMILY PROTEIN"/>
    <property type="match status" value="1"/>
</dbReference>
<evidence type="ECO:0000313" key="5">
    <source>
        <dbReference type="EMBL" id="KAK4281767.1"/>
    </source>
</evidence>
<dbReference type="PANTHER" id="PTHR46236:SF36">
    <property type="entry name" value="MATH (MEPRIN AND TRAF-C-LIKE) DOMAIN PROTEIN"/>
    <property type="match status" value="1"/>
</dbReference>
<dbReference type="SMART" id="SM00061">
    <property type="entry name" value="MATH"/>
    <property type="match status" value="1"/>
</dbReference>
<dbReference type="InterPro" id="IPR008974">
    <property type="entry name" value="TRAF-like"/>
</dbReference>
<dbReference type="InterPro" id="IPR002083">
    <property type="entry name" value="MATH/TRAF_dom"/>
</dbReference>
<feature type="coiled-coil region" evidence="2">
    <location>
        <begin position="329"/>
        <end position="363"/>
    </location>
</feature>
<dbReference type="EMBL" id="JAWXYG010000002">
    <property type="protein sequence ID" value="KAK4281767.1"/>
    <property type="molecule type" value="Genomic_DNA"/>
</dbReference>
<dbReference type="PROSITE" id="PS50144">
    <property type="entry name" value="MATH"/>
    <property type="match status" value="1"/>
</dbReference>
<dbReference type="AlphaFoldDB" id="A0AAE1N2T9"/>
<feature type="region of interest" description="Disordered" evidence="3">
    <location>
        <begin position="149"/>
        <end position="200"/>
    </location>
</feature>
<dbReference type="InterPro" id="IPR050804">
    <property type="entry name" value="MCC"/>
</dbReference>
<feature type="compositionally biased region" description="Polar residues" evidence="3">
    <location>
        <begin position="149"/>
        <end position="173"/>
    </location>
</feature>
<organism evidence="5 6">
    <name type="scientific">Acacia crassicarpa</name>
    <name type="common">northern wattle</name>
    <dbReference type="NCBI Taxonomy" id="499986"/>
    <lineage>
        <taxon>Eukaryota</taxon>
        <taxon>Viridiplantae</taxon>
        <taxon>Streptophyta</taxon>
        <taxon>Embryophyta</taxon>
        <taxon>Tracheophyta</taxon>
        <taxon>Spermatophyta</taxon>
        <taxon>Magnoliopsida</taxon>
        <taxon>eudicotyledons</taxon>
        <taxon>Gunneridae</taxon>
        <taxon>Pentapetalae</taxon>
        <taxon>rosids</taxon>
        <taxon>fabids</taxon>
        <taxon>Fabales</taxon>
        <taxon>Fabaceae</taxon>
        <taxon>Caesalpinioideae</taxon>
        <taxon>mimosoid clade</taxon>
        <taxon>Acacieae</taxon>
        <taxon>Acacia</taxon>
    </lineage>
</organism>
<reference evidence="5" key="1">
    <citation type="submission" date="2023-10" db="EMBL/GenBank/DDBJ databases">
        <title>Chromosome-level genome of the transformable northern wattle, Acacia crassicarpa.</title>
        <authorList>
            <person name="Massaro I."/>
            <person name="Sinha N.R."/>
            <person name="Poethig S."/>
            <person name="Leichty A.R."/>
        </authorList>
    </citation>
    <scope>NUCLEOTIDE SEQUENCE</scope>
    <source>
        <strain evidence="5">Acra3RX</strain>
        <tissue evidence="5">Leaf</tissue>
    </source>
</reference>
<name>A0AAE1N2T9_9FABA</name>